<reference evidence="1 2" key="1">
    <citation type="journal article" date="2022" name="DNA Res.">
        <title>Chromosomal-level genome assembly of the orchid tree Bauhinia variegata (Leguminosae; Cercidoideae) supports the allotetraploid origin hypothesis of Bauhinia.</title>
        <authorList>
            <person name="Zhong Y."/>
            <person name="Chen Y."/>
            <person name="Zheng D."/>
            <person name="Pang J."/>
            <person name="Liu Y."/>
            <person name="Luo S."/>
            <person name="Meng S."/>
            <person name="Qian L."/>
            <person name="Wei D."/>
            <person name="Dai S."/>
            <person name="Zhou R."/>
        </authorList>
    </citation>
    <scope>NUCLEOTIDE SEQUENCE [LARGE SCALE GENOMIC DNA]</scope>
    <source>
        <strain evidence="1">BV-YZ2020</strain>
    </source>
</reference>
<keyword evidence="2" id="KW-1185">Reference proteome</keyword>
<dbReference type="EMBL" id="CM039439">
    <property type="protein sequence ID" value="KAI4296024.1"/>
    <property type="molecule type" value="Genomic_DNA"/>
</dbReference>
<proteinExistence type="predicted"/>
<gene>
    <name evidence="1" type="ORF">L6164_036014</name>
</gene>
<organism evidence="1 2">
    <name type="scientific">Bauhinia variegata</name>
    <name type="common">Purple orchid tree</name>
    <name type="synonym">Phanera variegata</name>
    <dbReference type="NCBI Taxonomy" id="167791"/>
    <lineage>
        <taxon>Eukaryota</taxon>
        <taxon>Viridiplantae</taxon>
        <taxon>Streptophyta</taxon>
        <taxon>Embryophyta</taxon>
        <taxon>Tracheophyta</taxon>
        <taxon>Spermatophyta</taxon>
        <taxon>Magnoliopsida</taxon>
        <taxon>eudicotyledons</taxon>
        <taxon>Gunneridae</taxon>
        <taxon>Pentapetalae</taxon>
        <taxon>rosids</taxon>
        <taxon>fabids</taxon>
        <taxon>Fabales</taxon>
        <taxon>Fabaceae</taxon>
        <taxon>Cercidoideae</taxon>
        <taxon>Cercideae</taxon>
        <taxon>Bauhiniinae</taxon>
        <taxon>Bauhinia</taxon>
    </lineage>
</organism>
<name>A0ACB9KFQ1_BAUVA</name>
<dbReference type="Proteomes" id="UP000828941">
    <property type="component" value="Chromosome 14"/>
</dbReference>
<protein>
    <submittedName>
        <fullName evidence="1">Uncharacterized protein</fullName>
    </submittedName>
</protein>
<accession>A0ACB9KFQ1</accession>
<evidence type="ECO:0000313" key="2">
    <source>
        <dbReference type="Proteomes" id="UP000828941"/>
    </source>
</evidence>
<evidence type="ECO:0000313" key="1">
    <source>
        <dbReference type="EMBL" id="KAI4296024.1"/>
    </source>
</evidence>
<comment type="caution">
    <text evidence="1">The sequence shown here is derived from an EMBL/GenBank/DDBJ whole genome shotgun (WGS) entry which is preliminary data.</text>
</comment>
<sequence>MGRESHDPTVVHSHSSIALLQERFRQLQRVKEMREERELLKLLAETKQTNHNPTTSYEPTRLFYHPELVVPSSSRSPPHVSLTLWPTTSEDDTKTPETPVSMSLSSKDHTHSLQASWKNVYDCDHSESDSGVDTSLHL</sequence>